<keyword evidence="2" id="KW-1185">Reference proteome</keyword>
<organism evidence="1 2">
    <name type="scientific">Zizania palustris</name>
    <name type="common">Northern wild rice</name>
    <dbReference type="NCBI Taxonomy" id="103762"/>
    <lineage>
        <taxon>Eukaryota</taxon>
        <taxon>Viridiplantae</taxon>
        <taxon>Streptophyta</taxon>
        <taxon>Embryophyta</taxon>
        <taxon>Tracheophyta</taxon>
        <taxon>Spermatophyta</taxon>
        <taxon>Magnoliopsida</taxon>
        <taxon>Liliopsida</taxon>
        <taxon>Poales</taxon>
        <taxon>Poaceae</taxon>
        <taxon>BOP clade</taxon>
        <taxon>Oryzoideae</taxon>
        <taxon>Oryzeae</taxon>
        <taxon>Zizaniinae</taxon>
        <taxon>Zizania</taxon>
    </lineage>
</organism>
<gene>
    <name evidence="1" type="ORF">GUJ93_ZPchr0004g39867</name>
</gene>
<evidence type="ECO:0000313" key="2">
    <source>
        <dbReference type="Proteomes" id="UP000729402"/>
    </source>
</evidence>
<evidence type="ECO:0000313" key="1">
    <source>
        <dbReference type="EMBL" id="KAG8064361.1"/>
    </source>
</evidence>
<reference evidence="1" key="1">
    <citation type="journal article" date="2021" name="bioRxiv">
        <title>Whole Genome Assembly and Annotation of Northern Wild Rice, Zizania palustris L., Supports a Whole Genome Duplication in the Zizania Genus.</title>
        <authorList>
            <person name="Haas M."/>
            <person name="Kono T."/>
            <person name="Macchietto M."/>
            <person name="Millas R."/>
            <person name="McGilp L."/>
            <person name="Shao M."/>
            <person name="Duquette J."/>
            <person name="Hirsch C.N."/>
            <person name="Kimball J."/>
        </authorList>
    </citation>
    <scope>NUCLEOTIDE SEQUENCE</scope>
    <source>
        <tissue evidence="1">Fresh leaf tissue</tissue>
    </source>
</reference>
<comment type="caution">
    <text evidence="1">The sequence shown here is derived from an EMBL/GenBank/DDBJ whole genome shotgun (WGS) entry which is preliminary data.</text>
</comment>
<reference evidence="1" key="2">
    <citation type="submission" date="2021-02" db="EMBL/GenBank/DDBJ databases">
        <authorList>
            <person name="Kimball J.A."/>
            <person name="Haas M.W."/>
            <person name="Macchietto M."/>
            <person name="Kono T."/>
            <person name="Duquette J."/>
            <person name="Shao M."/>
        </authorList>
    </citation>
    <scope>NUCLEOTIDE SEQUENCE</scope>
    <source>
        <tissue evidence="1">Fresh leaf tissue</tissue>
    </source>
</reference>
<protein>
    <submittedName>
        <fullName evidence="1">Uncharacterized protein</fullName>
    </submittedName>
</protein>
<dbReference type="EMBL" id="JAAALK010000285">
    <property type="protein sequence ID" value="KAG8064361.1"/>
    <property type="molecule type" value="Genomic_DNA"/>
</dbReference>
<proteinExistence type="predicted"/>
<accession>A0A8J5S085</accession>
<name>A0A8J5S085_ZIZPA</name>
<sequence>MMHGIQVQVPPLHPQFCIGEQTKESLSVGLQLGRPPTHFPLTNWKAFNTGWSSFTILRQWEATNLIWNGAKE</sequence>
<dbReference type="AlphaFoldDB" id="A0A8J5S085"/>
<dbReference type="Proteomes" id="UP000729402">
    <property type="component" value="Unassembled WGS sequence"/>
</dbReference>